<evidence type="ECO:0000313" key="8">
    <source>
        <dbReference type="EMBL" id="GIY03262.1"/>
    </source>
</evidence>
<keyword evidence="9" id="KW-1185">Reference proteome</keyword>
<dbReference type="GO" id="GO:0005886">
    <property type="term" value="C:plasma membrane"/>
    <property type="evidence" value="ECO:0007669"/>
    <property type="project" value="UniProtKB-SubCell"/>
</dbReference>
<keyword evidence="3" id="KW-0812">Transmembrane</keyword>
<comment type="caution">
    <text evidence="8">The sequence shown here is derived from an EMBL/GenBank/DDBJ whole genome shotgun (WGS) entry which is preliminary data.</text>
</comment>
<organism evidence="8 9">
    <name type="scientific">Caerostris extrusa</name>
    <name type="common">Bark spider</name>
    <name type="synonym">Caerostris bankana</name>
    <dbReference type="NCBI Taxonomy" id="172846"/>
    <lineage>
        <taxon>Eukaryota</taxon>
        <taxon>Metazoa</taxon>
        <taxon>Ecdysozoa</taxon>
        <taxon>Arthropoda</taxon>
        <taxon>Chelicerata</taxon>
        <taxon>Arachnida</taxon>
        <taxon>Araneae</taxon>
        <taxon>Araneomorphae</taxon>
        <taxon>Entelegynae</taxon>
        <taxon>Araneoidea</taxon>
        <taxon>Araneidae</taxon>
        <taxon>Caerostris</taxon>
    </lineage>
</organism>
<dbReference type="SUPFAM" id="SSF53850">
    <property type="entry name" value="Periplasmic binding protein-like II"/>
    <property type="match status" value="1"/>
</dbReference>
<accession>A0AAV4Q1S9</accession>
<keyword evidence="7" id="KW-0325">Glycoprotein</keyword>
<gene>
    <name evidence="8" type="ORF">CEXT_121221</name>
</gene>
<dbReference type="InterPro" id="IPR052192">
    <property type="entry name" value="Insect_Ionotropic_Sensory_Rcpt"/>
</dbReference>
<evidence type="ECO:0000256" key="5">
    <source>
        <dbReference type="ARBA" id="ARBA00023136"/>
    </source>
</evidence>
<dbReference type="AlphaFoldDB" id="A0AAV4Q1S9"/>
<evidence type="ECO:0000256" key="6">
    <source>
        <dbReference type="ARBA" id="ARBA00023170"/>
    </source>
</evidence>
<reference evidence="8 9" key="1">
    <citation type="submission" date="2021-06" db="EMBL/GenBank/DDBJ databases">
        <title>Caerostris extrusa draft genome.</title>
        <authorList>
            <person name="Kono N."/>
            <person name="Arakawa K."/>
        </authorList>
    </citation>
    <scope>NUCLEOTIDE SEQUENCE [LARGE SCALE GENOMIC DNA]</scope>
</reference>
<keyword evidence="6" id="KW-0675">Receptor</keyword>
<keyword evidence="4" id="KW-1133">Transmembrane helix</keyword>
<dbReference type="EMBL" id="BPLR01005559">
    <property type="protein sequence ID" value="GIY03262.1"/>
    <property type="molecule type" value="Genomic_DNA"/>
</dbReference>
<evidence type="ECO:0000256" key="1">
    <source>
        <dbReference type="ARBA" id="ARBA00004651"/>
    </source>
</evidence>
<keyword evidence="5" id="KW-0472">Membrane</keyword>
<evidence type="ECO:0000256" key="2">
    <source>
        <dbReference type="ARBA" id="ARBA00022475"/>
    </source>
</evidence>
<dbReference type="Proteomes" id="UP001054945">
    <property type="component" value="Unassembled WGS sequence"/>
</dbReference>
<evidence type="ECO:0000256" key="4">
    <source>
        <dbReference type="ARBA" id="ARBA00022989"/>
    </source>
</evidence>
<evidence type="ECO:0000256" key="7">
    <source>
        <dbReference type="ARBA" id="ARBA00023180"/>
    </source>
</evidence>
<keyword evidence="2" id="KW-1003">Cell membrane</keyword>
<dbReference type="Gene3D" id="3.40.190.10">
    <property type="entry name" value="Periplasmic binding protein-like II"/>
    <property type="match status" value="1"/>
</dbReference>
<protein>
    <submittedName>
        <fullName evidence="8">Uncharacterized protein</fullName>
    </submittedName>
</protein>
<evidence type="ECO:0000256" key="3">
    <source>
        <dbReference type="ARBA" id="ARBA00022692"/>
    </source>
</evidence>
<sequence>MITRGEADIGLAMTSITELRKQVVDFSIPYSESHITFVTHFPRTLSQSYAYLYPFDAYIWMGILITFFRHVSVDSQKEHLILLGNLIEDNNWFPELDEYLEESNFDGRTAVLGVQKLLQLRLGQKANLQKVFSRRFSRFH</sequence>
<dbReference type="PANTHER" id="PTHR42643">
    <property type="entry name" value="IONOTROPIC RECEPTOR 20A-RELATED"/>
    <property type="match status" value="1"/>
</dbReference>
<proteinExistence type="predicted"/>
<comment type="subcellular location">
    <subcellularLocation>
        <location evidence="1">Cell membrane</location>
        <topology evidence="1">Multi-pass membrane protein</topology>
    </subcellularLocation>
</comment>
<evidence type="ECO:0000313" key="9">
    <source>
        <dbReference type="Proteomes" id="UP001054945"/>
    </source>
</evidence>
<dbReference type="PANTHER" id="PTHR42643:SF24">
    <property type="entry name" value="IONOTROPIC RECEPTOR 60A"/>
    <property type="match status" value="1"/>
</dbReference>
<name>A0AAV4Q1S9_CAEEX</name>